<dbReference type="Pfam" id="PF20946">
    <property type="entry name" value="Ctf4_C"/>
    <property type="match status" value="1"/>
</dbReference>
<evidence type="ECO:0000313" key="8">
    <source>
        <dbReference type="EMBL" id="KAK3852708.1"/>
    </source>
</evidence>
<dbReference type="Pfam" id="PF12341">
    <property type="entry name" value="Mcl1_mid"/>
    <property type="match status" value="1"/>
</dbReference>
<feature type="compositionally biased region" description="Polar residues" evidence="6">
    <location>
        <begin position="913"/>
        <end position="923"/>
    </location>
</feature>
<dbReference type="AlphaFoldDB" id="A0AAE1BLN8"/>
<dbReference type="InterPro" id="IPR036322">
    <property type="entry name" value="WD40_repeat_dom_sf"/>
</dbReference>
<evidence type="ECO:0000313" key="9">
    <source>
        <dbReference type="Proteomes" id="UP001286313"/>
    </source>
</evidence>
<dbReference type="GO" id="GO:0003682">
    <property type="term" value="F:chromatin binding"/>
    <property type="evidence" value="ECO:0007669"/>
    <property type="project" value="TreeGrafter"/>
</dbReference>
<keyword evidence="3" id="KW-0677">Repeat</keyword>
<sequence>MAPQKMRPTRYAHFEGHTDICYTEDGRYIVTCGSDGEVRVFEGLDDDDFKTHLVAECASAVVSTGTRILVGTDNNLVQAITLEEGTSDGIIIRFTAPPTHLAVSKDGDCVVGGASDMTIRIHGPAEYKDRVLTGHKAPILSVALDPKGEYLASSSCDGTVKIWQLGTTSIISASWNLLPATNSFSASSTLCRMAWLPSGATVCVPVGSAVNLYSRDDWQLMYQLTDEAVTETLSIVTASPCGKFLAASSTKGDIVVWDVATRGTVIVEKHPKALNISGLKWNPSGKSEIAFVDINGQFGTVENVVEVDYRPKVGKENGISAAPFPPLTSEDYQDDGATNQTEDEDEDEYSIAKIKSQLGFADDEAGTFLGVTGGLHDEDSRSSATQPTTTTSAAPPPQTLKLPEPQRPFQPGMSPEHLIDRYMVWNNVGIVRQYNTPDSKVNEDDGSIEVEFHDTSVHHALHFGNPSLFTMAALSSQALILASEAREEVPSKLSVHHFAAWGGGGSNKEWHLDLTPGEEAVSVAAGAGFVALATDRHTLRLFSSAGVQREVLCAAGKVVCIAAHQDLLMVVCHSGMGVSGEQSMSIQVLRVGGKGGKGRHPLPFPSPLPLSPRSYLAWAGFTDEGTPLTIDSTGIVRMMHYKYGYTWTIVLDSKIHTRGKSDHYFLIGASERQSNVRCILCKGSRFPPVLPKPHVSILNMKIPVCQGETEKGELEEECMRSSLLLQTLTKSSATNQSISSFSSAEDEEEAKHKIERSVKEAMIKLFALACRGDLDARALDVCQLMPSHHTVGLAIKYAAKLRKLHLAEKLGEVAAAKMKEEEMERERELEEEDMYRYNPWDRQARGNGIENEDEESVQQEEDMEEQLEEEEEERERQRRQDNPLLMAAARKRGENNTFTTSLLLSPATKNPFRRSNTPTTNTKKGIDVIDRFRKSQKKSESSPVLRPVVRKPQNKQQQLLSNKCKASQEEGTSTTQTPPESSTHATGKENQLSGQSITTSTEHNNTQMTVEPEPPTTTTAKKPSALLLWLRDHREEVLKRYPGGDSGEESDLVATAAMMFKDVDASVKQKYKNLAAGITPTNTEESDKKRKLEDEDKDSPDHKKKSQNIVKASGLSKLSSFKFNKASQD</sequence>
<dbReference type="SMART" id="SM00398">
    <property type="entry name" value="HMG"/>
    <property type="match status" value="1"/>
</dbReference>
<feature type="compositionally biased region" description="Polar residues" evidence="6">
    <location>
        <begin position="984"/>
        <end position="1009"/>
    </location>
</feature>
<feature type="region of interest" description="Disordered" evidence="6">
    <location>
        <begin position="1077"/>
        <end position="1111"/>
    </location>
</feature>
<feature type="compositionally biased region" description="Basic and acidic residues" evidence="6">
    <location>
        <begin position="1085"/>
        <end position="1094"/>
    </location>
</feature>
<dbReference type="GO" id="GO:0006261">
    <property type="term" value="P:DNA-templated DNA replication"/>
    <property type="evidence" value="ECO:0007669"/>
    <property type="project" value="TreeGrafter"/>
</dbReference>
<dbReference type="PROSITE" id="PS50082">
    <property type="entry name" value="WD_REPEATS_2"/>
    <property type="match status" value="1"/>
</dbReference>
<evidence type="ECO:0000256" key="2">
    <source>
        <dbReference type="ARBA" id="ARBA00022574"/>
    </source>
</evidence>
<evidence type="ECO:0000256" key="6">
    <source>
        <dbReference type="SAM" id="MobiDB-lite"/>
    </source>
</evidence>
<evidence type="ECO:0000256" key="4">
    <source>
        <dbReference type="ARBA" id="ARBA00023242"/>
    </source>
</evidence>
<keyword evidence="9" id="KW-1185">Reference proteome</keyword>
<dbReference type="PANTHER" id="PTHR19932:SF10">
    <property type="entry name" value="WD REPEAT AND HMG-BOX DNA-BINDING PROTEIN 1"/>
    <property type="match status" value="1"/>
</dbReference>
<dbReference type="InterPro" id="IPR009071">
    <property type="entry name" value="HMG_box_dom"/>
</dbReference>
<evidence type="ECO:0000256" key="5">
    <source>
        <dbReference type="PROSITE-ProRule" id="PRU00221"/>
    </source>
</evidence>
<dbReference type="GO" id="GO:0043596">
    <property type="term" value="C:nuclear replication fork"/>
    <property type="evidence" value="ECO:0007669"/>
    <property type="project" value="TreeGrafter"/>
</dbReference>
<feature type="compositionally biased region" description="Low complexity" evidence="6">
    <location>
        <begin position="382"/>
        <end position="393"/>
    </location>
</feature>
<evidence type="ECO:0000256" key="3">
    <source>
        <dbReference type="ARBA" id="ARBA00022737"/>
    </source>
</evidence>
<dbReference type="PANTHER" id="PTHR19932">
    <property type="entry name" value="WD REPEAT AND HMG-BOX DNA BINDING PROTEIN"/>
    <property type="match status" value="1"/>
</dbReference>
<name>A0AAE1BLN8_PETCI</name>
<feature type="domain" description="HMG box" evidence="7">
    <location>
        <begin position="1018"/>
        <end position="1091"/>
    </location>
</feature>
<feature type="repeat" description="WD" evidence="5">
    <location>
        <begin position="132"/>
        <end position="173"/>
    </location>
</feature>
<reference evidence="8" key="1">
    <citation type="submission" date="2023-10" db="EMBL/GenBank/DDBJ databases">
        <title>Genome assemblies of two species of porcelain crab, Petrolisthes cinctipes and Petrolisthes manimaculis (Anomura: Porcellanidae).</title>
        <authorList>
            <person name="Angst P."/>
        </authorList>
    </citation>
    <scope>NUCLEOTIDE SEQUENCE</scope>
    <source>
        <strain evidence="8">PB745_01</strain>
        <tissue evidence="8">Gill</tissue>
    </source>
</reference>
<feature type="region of interest" description="Disordered" evidence="6">
    <location>
        <begin position="369"/>
        <end position="413"/>
    </location>
</feature>
<accession>A0AAE1BLN8</accession>
<dbReference type="Proteomes" id="UP001286313">
    <property type="component" value="Unassembled WGS sequence"/>
</dbReference>
<feature type="region of interest" description="Disordered" evidence="6">
    <location>
        <begin position="315"/>
        <end position="348"/>
    </location>
</feature>
<dbReference type="Pfam" id="PF24817">
    <property type="entry name" value="WD40_WDHD1_1st"/>
    <property type="match status" value="1"/>
</dbReference>
<dbReference type="InterPro" id="IPR001680">
    <property type="entry name" value="WD40_rpt"/>
</dbReference>
<evidence type="ECO:0000259" key="7">
    <source>
        <dbReference type="SMART" id="SM00398"/>
    </source>
</evidence>
<feature type="compositionally biased region" description="Polar residues" evidence="6">
    <location>
        <begin position="954"/>
        <end position="965"/>
    </location>
</feature>
<dbReference type="Gene3D" id="2.130.10.10">
    <property type="entry name" value="YVTN repeat-like/Quinoprotein amine dehydrogenase"/>
    <property type="match status" value="2"/>
</dbReference>
<protein>
    <recommendedName>
        <fullName evidence="7">HMG box domain-containing protein</fullName>
    </recommendedName>
</protein>
<dbReference type="InterPro" id="IPR048591">
    <property type="entry name" value="WDHD1/CFT4_hel"/>
</dbReference>
<feature type="compositionally biased region" description="Basic and acidic residues" evidence="6">
    <location>
        <begin position="924"/>
        <end position="940"/>
    </location>
</feature>
<keyword evidence="2 5" id="KW-0853">WD repeat</keyword>
<dbReference type="EMBL" id="JAWQEG010007284">
    <property type="protein sequence ID" value="KAK3852708.1"/>
    <property type="molecule type" value="Genomic_DNA"/>
</dbReference>
<gene>
    <name evidence="8" type="ORF">Pcinc_040714</name>
</gene>
<organism evidence="8 9">
    <name type="scientific">Petrolisthes cinctipes</name>
    <name type="common">Flat porcelain crab</name>
    <dbReference type="NCBI Taxonomy" id="88211"/>
    <lineage>
        <taxon>Eukaryota</taxon>
        <taxon>Metazoa</taxon>
        <taxon>Ecdysozoa</taxon>
        <taxon>Arthropoda</taxon>
        <taxon>Crustacea</taxon>
        <taxon>Multicrustacea</taxon>
        <taxon>Malacostraca</taxon>
        <taxon>Eumalacostraca</taxon>
        <taxon>Eucarida</taxon>
        <taxon>Decapoda</taxon>
        <taxon>Pleocyemata</taxon>
        <taxon>Anomura</taxon>
        <taxon>Galatheoidea</taxon>
        <taxon>Porcellanidae</taxon>
        <taxon>Petrolisthes</taxon>
    </lineage>
</organism>
<comment type="subcellular location">
    <subcellularLocation>
        <location evidence="1">Nucleus</location>
    </subcellularLocation>
</comment>
<dbReference type="SMART" id="SM00320">
    <property type="entry name" value="WD40"/>
    <property type="match status" value="4"/>
</dbReference>
<dbReference type="SUPFAM" id="SSF50978">
    <property type="entry name" value="WD40 repeat-like"/>
    <property type="match status" value="1"/>
</dbReference>
<keyword evidence="4" id="KW-0539">Nucleus</keyword>
<proteinExistence type="predicted"/>
<dbReference type="GO" id="GO:0006281">
    <property type="term" value="P:DNA repair"/>
    <property type="evidence" value="ECO:0007669"/>
    <property type="project" value="TreeGrafter"/>
</dbReference>
<feature type="region of interest" description="Disordered" evidence="6">
    <location>
        <begin position="839"/>
        <end position="1021"/>
    </location>
</feature>
<dbReference type="CDD" id="cd00084">
    <property type="entry name" value="HMG-box_SF"/>
    <property type="match status" value="1"/>
</dbReference>
<dbReference type="InterPro" id="IPR015943">
    <property type="entry name" value="WD40/YVTN_repeat-like_dom_sf"/>
</dbReference>
<dbReference type="InterPro" id="IPR022100">
    <property type="entry name" value="WDHD1/CFT4_beta-prop_2nd"/>
</dbReference>
<feature type="compositionally biased region" description="Acidic residues" evidence="6">
    <location>
        <begin position="850"/>
        <end position="873"/>
    </location>
</feature>
<dbReference type="PROSITE" id="PS50294">
    <property type="entry name" value="WD_REPEATS_REGION"/>
    <property type="match status" value="1"/>
</dbReference>
<dbReference type="GO" id="GO:0000278">
    <property type="term" value="P:mitotic cell cycle"/>
    <property type="evidence" value="ECO:0007669"/>
    <property type="project" value="TreeGrafter"/>
</dbReference>
<dbReference type="InterPro" id="IPR057646">
    <property type="entry name" value="WD40_WDHD1_1st"/>
</dbReference>
<feature type="compositionally biased region" description="Low complexity" evidence="6">
    <location>
        <begin position="969"/>
        <end position="983"/>
    </location>
</feature>
<evidence type="ECO:0000256" key="1">
    <source>
        <dbReference type="ARBA" id="ARBA00004123"/>
    </source>
</evidence>
<comment type="caution">
    <text evidence="8">The sequence shown here is derived from an EMBL/GenBank/DDBJ whole genome shotgun (WGS) entry which is preliminary data.</text>
</comment>